<keyword evidence="6 11" id="KW-0697">Rotamase</keyword>
<dbReference type="HOGENOM" id="CLU_034646_5_3_9"/>
<evidence type="ECO:0000256" key="8">
    <source>
        <dbReference type="ARBA" id="ARBA00023139"/>
    </source>
</evidence>
<dbReference type="PROSITE" id="PS51257">
    <property type="entry name" value="PROKAR_LIPOPROTEIN"/>
    <property type="match status" value="1"/>
</dbReference>
<dbReference type="PANTHER" id="PTHR47245">
    <property type="entry name" value="PEPTIDYLPROLYL ISOMERASE"/>
    <property type="match status" value="1"/>
</dbReference>
<sequence>MENSTMKRKFLMLALVALTILSTGCSDSKSGSNYVAKVDGIKISQKDLDQELRIQYGAEVLETLISHKIIELEAAKQNITVPDEVIQSEYEELIQSYGDGDTFKEVLKSNGLTEAAVKDNIRTYQLGKKVISASIEITDEEVEQYFKDNKDSYSQEEQVEVRHILLEDEVTAQEVLKKVQAGEDFTTLAKDYSIDTVTSEDGGNLGYISKGQMDEAFEEAAFVLEVNGVSDIVQSAEGYHVIKVTAKVPAEEAIFENVKDEIFATVLESRIDEQYSTWIAEKLEQYDIENKLLM</sequence>
<comment type="subcellular location">
    <subcellularLocation>
        <location evidence="2 11">Cell membrane</location>
        <topology evidence="2 11">Lipid-anchor</topology>
    </subcellularLocation>
</comment>
<evidence type="ECO:0000256" key="9">
    <source>
        <dbReference type="ARBA" id="ARBA00023235"/>
    </source>
</evidence>
<dbReference type="Pfam" id="PF13624">
    <property type="entry name" value="SurA_N_3"/>
    <property type="match status" value="1"/>
</dbReference>
<evidence type="ECO:0000256" key="2">
    <source>
        <dbReference type="ARBA" id="ARBA00004193"/>
    </source>
</evidence>
<dbReference type="PATRIC" id="fig|1285586.5.peg.3915"/>
<accession>R7ZAN7</accession>
<organism evidence="14 15">
    <name type="scientific">Lysinibacillus sphaericus OT4b.31</name>
    <dbReference type="NCBI Taxonomy" id="1285586"/>
    <lineage>
        <taxon>Bacteria</taxon>
        <taxon>Bacillati</taxon>
        <taxon>Bacillota</taxon>
        <taxon>Bacilli</taxon>
        <taxon>Bacillales</taxon>
        <taxon>Bacillaceae</taxon>
        <taxon>Lysinibacillus</taxon>
    </lineage>
</organism>
<dbReference type="AlphaFoldDB" id="R7ZAN7"/>
<comment type="caution">
    <text evidence="14">The sequence shown here is derived from an EMBL/GenBank/DDBJ whole genome shotgun (WGS) entry which is preliminary data.</text>
</comment>
<dbReference type="PROSITE" id="PS50198">
    <property type="entry name" value="PPIC_PPIASE_2"/>
    <property type="match status" value="1"/>
</dbReference>
<gene>
    <name evidence="11" type="primary">prsA</name>
    <name evidence="14" type="ORF">H131_18772</name>
</gene>
<dbReference type="EMBL" id="AQPX01000025">
    <property type="protein sequence ID" value="EON71051.1"/>
    <property type="molecule type" value="Genomic_DNA"/>
</dbReference>
<dbReference type="Proteomes" id="UP000013911">
    <property type="component" value="Unassembled WGS sequence"/>
</dbReference>
<dbReference type="Gene3D" id="1.10.4030.10">
    <property type="entry name" value="Porin chaperone SurA, peptide-binding domain"/>
    <property type="match status" value="1"/>
</dbReference>
<dbReference type="GO" id="GO:0005886">
    <property type="term" value="C:plasma membrane"/>
    <property type="evidence" value="ECO:0007669"/>
    <property type="project" value="UniProtKB-SubCell"/>
</dbReference>
<comment type="catalytic activity">
    <reaction evidence="1 11">
        <text>[protein]-peptidylproline (omega=180) = [protein]-peptidylproline (omega=0)</text>
        <dbReference type="Rhea" id="RHEA:16237"/>
        <dbReference type="Rhea" id="RHEA-COMP:10747"/>
        <dbReference type="Rhea" id="RHEA-COMP:10748"/>
        <dbReference type="ChEBI" id="CHEBI:83833"/>
        <dbReference type="ChEBI" id="CHEBI:83834"/>
        <dbReference type="EC" id="5.2.1.8"/>
    </reaction>
</comment>
<dbReference type="SUPFAM" id="SSF109998">
    <property type="entry name" value="Triger factor/SurA peptide-binding domain-like"/>
    <property type="match status" value="1"/>
</dbReference>
<evidence type="ECO:0000313" key="15">
    <source>
        <dbReference type="Proteomes" id="UP000013911"/>
    </source>
</evidence>
<feature type="signal peptide" evidence="12">
    <location>
        <begin position="1"/>
        <end position="28"/>
    </location>
</feature>
<dbReference type="SUPFAM" id="SSF54534">
    <property type="entry name" value="FKBP-like"/>
    <property type="match status" value="1"/>
</dbReference>
<keyword evidence="7 11" id="KW-0472">Membrane</keyword>
<dbReference type="PANTHER" id="PTHR47245:SF1">
    <property type="entry name" value="FOLDASE PROTEIN PRSA"/>
    <property type="match status" value="1"/>
</dbReference>
<evidence type="ECO:0000313" key="14">
    <source>
        <dbReference type="EMBL" id="EON71051.1"/>
    </source>
</evidence>
<dbReference type="InterPro" id="IPR046357">
    <property type="entry name" value="PPIase_dom_sf"/>
</dbReference>
<evidence type="ECO:0000256" key="1">
    <source>
        <dbReference type="ARBA" id="ARBA00000971"/>
    </source>
</evidence>
<comment type="function">
    <text evidence="11">Plays a major role in protein secretion by helping the post-translocational extracellular folding of several secreted proteins.</text>
</comment>
<evidence type="ECO:0000256" key="11">
    <source>
        <dbReference type="HAMAP-Rule" id="MF_01145"/>
    </source>
</evidence>
<reference evidence="14 15" key="1">
    <citation type="submission" date="2013-04" db="EMBL/GenBank/DDBJ databases">
        <title>Draft genome of the heavy metal tolerant bacterium Lysinibacillus sphaericus strain OT4b.31.</title>
        <authorList>
            <person name="Pena-Montenegro T.D."/>
            <person name="Dussan J."/>
        </authorList>
    </citation>
    <scope>NUCLEOTIDE SEQUENCE [LARGE SCALE GENOMIC DNA]</scope>
    <source>
        <strain evidence="14 15">OT4b.31</strain>
    </source>
</reference>
<keyword evidence="8 11" id="KW-0564">Palmitate</keyword>
<evidence type="ECO:0000256" key="3">
    <source>
        <dbReference type="ARBA" id="ARBA00006071"/>
    </source>
</evidence>
<dbReference type="OrthoDB" id="14196at2"/>
<dbReference type="Gene3D" id="3.10.50.40">
    <property type="match status" value="1"/>
</dbReference>
<evidence type="ECO:0000259" key="13">
    <source>
        <dbReference type="PROSITE" id="PS50198"/>
    </source>
</evidence>
<dbReference type="GO" id="GO:0003755">
    <property type="term" value="F:peptidyl-prolyl cis-trans isomerase activity"/>
    <property type="evidence" value="ECO:0007669"/>
    <property type="project" value="UniProtKB-UniRule"/>
</dbReference>
<dbReference type="HAMAP" id="MF_01145">
    <property type="entry name" value="Foldase_PrsA"/>
    <property type="match status" value="1"/>
</dbReference>
<evidence type="ECO:0000256" key="7">
    <source>
        <dbReference type="ARBA" id="ARBA00023136"/>
    </source>
</evidence>
<comment type="similarity">
    <text evidence="3 11">Belongs to the PrsA family.</text>
</comment>
<evidence type="ECO:0000256" key="12">
    <source>
        <dbReference type="SAM" id="SignalP"/>
    </source>
</evidence>
<protein>
    <recommendedName>
        <fullName evidence="11">Foldase protein PrsA</fullName>
        <ecNumber evidence="11">5.2.1.8</ecNumber>
    </recommendedName>
</protein>
<keyword evidence="5 11" id="KW-0732">Signal</keyword>
<evidence type="ECO:0000256" key="10">
    <source>
        <dbReference type="ARBA" id="ARBA00023288"/>
    </source>
</evidence>
<evidence type="ECO:0000256" key="4">
    <source>
        <dbReference type="ARBA" id="ARBA00022475"/>
    </source>
</evidence>
<feature type="chain" id="PRO_5008975239" description="Foldase protein PrsA" evidence="12">
    <location>
        <begin position="29"/>
        <end position="294"/>
    </location>
</feature>
<dbReference type="InterPro" id="IPR000297">
    <property type="entry name" value="PPIase_PpiC"/>
</dbReference>
<dbReference type="eggNOG" id="COG0760">
    <property type="taxonomic scope" value="Bacteria"/>
</dbReference>
<keyword evidence="4 11" id="KW-1003">Cell membrane</keyword>
<keyword evidence="10 11" id="KW-0449">Lipoprotein</keyword>
<evidence type="ECO:0000256" key="5">
    <source>
        <dbReference type="ARBA" id="ARBA00022729"/>
    </source>
</evidence>
<dbReference type="GO" id="GO:0006457">
    <property type="term" value="P:protein folding"/>
    <property type="evidence" value="ECO:0007669"/>
    <property type="project" value="UniProtKB-UniRule"/>
</dbReference>
<dbReference type="EC" id="5.2.1.8" evidence="11"/>
<dbReference type="Pfam" id="PF13145">
    <property type="entry name" value="Rotamase_2"/>
    <property type="match status" value="1"/>
</dbReference>
<name>R7ZAN7_LYSSH</name>
<dbReference type="RefSeq" id="WP_010860662.1">
    <property type="nucleotide sequence ID" value="NZ_KB933398.1"/>
</dbReference>
<dbReference type="InterPro" id="IPR050245">
    <property type="entry name" value="PrsA_foldase"/>
</dbReference>
<proteinExistence type="inferred from homology"/>
<dbReference type="InterPro" id="IPR027304">
    <property type="entry name" value="Trigger_fact/SurA_dom_sf"/>
</dbReference>
<feature type="domain" description="PpiC" evidence="13">
    <location>
        <begin position="156"/>
        <end position="246"/>
    </location>
</feature>
<keyword evidence="9 11" id="KW-0413">Isomerase</keyword>
<evidence type="ECO:0000256" key="6">
    <source>
        <dbReference type="ARBA" id="ARBA00023110"/>
    </source>
</evidence>
<dbReference type="InterPro" id="IPR023059">
    <property type="entry name" value="Foldase_PrsA"/>
</dbReference>